<dbReference type="EMBL" id="JAVFKD010000016">
    <property type="protein sequence ID" value="KAK5987230.1"/>
    <property type="molecule type" value="Genomic_DNA"/>
</dbReference>
<sequence length="140" mass="15425">MKSTIAPSSFFFSFFFFSSLFSLLFLVSPANGLMPIPLSLTRLKYSGPPGVYIPVNLTSQGYEEIKHILPANTSFAVCPQGKSTCVRFKNATELEESGYGNPKRTRQSHIPGPYHWSIAWLLAFIWIGIGVAIKGGVCKC</sequence>
<keyword evidence="2" id="KW-0732">Signal</keyword>
<name>A0ABR0S5Z5_9HYPO</name>
<evidence type="ECO:0000256" key="1">
    <source>
        <dbReference type="SAM" id="Phobius"/>
    </source>
</evidence>
<organism evidence="3 4">
    <name type="scientific">Cladobotryum mycophilum</name>
    <dbReference type="NCBI Taxonomy" id="491253"/>
    <lineage>
        <taxon>Eukaryota</taxon>
        <taxon>Fungi</taxon>
        <taxon>Dikarya</taxon>
        <taxon>Ascomycota</taxon>
        <taxon>Pezizomycotina</taxon>
        <taxon>Sordariomycetes</taxon>
        <taxon>Hypocreomycetidae</taxon>
        <taxon>Hypocreales</taxon>
        <taxon>Hypocreaceae</taxon>
        <taxon>Cladobotryum</taxon>
    </lineage>
</organism>
<feature type="transmembrane region" description="Helical" evidence="1">
    <location>
        <begin position="114"/>
        <end position="133"/>
    </location>
</feature>
<keyword evidence="4" id="KW-1185">Reference proteome</keyword>
<keyword evidence="1" id="KW-0812">Transmembrane</keyword>
<gene>
    <name evidence="3" type="ORF">PT974_11354</name>
</gene>
<evidence type="ECO:0000256" key="2">
    <source>
        <dbReference type="SAM" id="SignalP"/>
    </source>
</evidence>
<comment type="caution">
    <text evidence="3">The sequence shown here is derived from an EMBL/GenBank/DDBJ whole genome shotgun (WGS) entry which is preliminary data.</text>
</comment>
<dbReference type="Proteomes" id="UP001338125">
    <property type="component" value="Unassembled WGS sequence"/>
</dbReference>
<protein>
    <submittedName>
        <fullName evidence="3">Uncharacterized protein</fullName>
    </submittedName>
</protein>
<evidence type="ECO:0000313" key="3">
    <source>
        <dbReference type="EMBL" id="KAK5987230.1"/>
    </source>
</evidence>
<proteinExistence type="predicted"/>
<evidence type="ECO:0000313" key="4">
    <source>
        <dbReference type="Proteomes" id="UP001338125"/>
    </source>
</evidence>
<accession>A0ABR0S5Z5</accession>
<keyword evidence="1" id="KW-0472">Membrane</keyword>
<feature type="signal peptide" evidence="2">
    <location>
        <begin position="1"/>
        <end position="32"/>
    </location>
</feature>
<reference evidence="3 4" key="1">
    <citation type="submission" date="2024-01" db="EMBL/GenBank/DDBJ databases">
        <title>Complete genome of Cladobotryum mycophilum ATHUM6906.</title>
        <authorList>
            <person name="Christinaki A.C."/>
            <person name="Myridakis A.I."/>
            <person name="Kouvelis V.N."/>
        </authorList>
    </citation>
    <scope>NUCLEOTIDE SEQUENCE [LARGE SCALE GENOMIC DNA]</scope>
    <source>
        <strain evidence="3 4">ATHUM6906</strain>
    </source>
</reference>
<keyword evidence="1" id="KW-1133">Transmembrane helix</keyword>
<feature type="chain" id="PRO_5047482023" evidence="2">
    <location>
        <begin position="33"/>
        <end position="140"/>
    </location>
</feature>